<evidence type="ECO:0000256" key="11">
    <source>
        <dbReference type="PIRSR" id="PIRSR617512-2"/>
    </source>
</evidence>
<feature type="binding site" description="covalent" evidence="11">
    <location>
        <position position="621"/>
    </location>
    <ligand>
        <name>heme c</name>
        <dbReference type="ChEBI" id="CHEBI:61717"/>
    </ligand>
</feature>
<name>A0A6I6L1H3_9SPHN</name>
<reference evidence="15" key="1">
    <citation type="submission" date="2019-01" db="EMBL/GenBank/DDBJ databases">
        <title>Sphingorhabdus lacus sp.nov., isolated from an oligotrophic freshwater lake.</title>
        <authorList>
            <person name="Park M."/>
        </authorList>
    </citation>
    <scope>NUCLEOTIDE SEQUENCE [LARGE SCALE GENOMIC DNA]</scope>
    <source>
        <strain evidence="15">IMCC1753</strain>
    </source>
</reference>
<feature type="binding site" evidence="11">
    <location>
        <position position="187"/>
    </location>
    <ligand>
        <name>pyrroloquinoline quinone</name>
        <dbReference type="ChEBI" id="CHEBI:58442"/>
    </ligand>
</feature>
<dbReference type="Proteomes" id="UP000428803">
    <property type="component" value="Chromosome"/>
</dbReference>
<dbReference type="Pfam" id="PF13442">
    <property type="entry name" value="Cytochrome_CBB3"/>
    <property type="match status" value="1"/>
</dbReference>
<feature type="binding site" description="covalent" evidence="11">
    <location>
        <position position="618"/>
    </location>
    <ligand>
        <name>heme c</name>
        <dbReference type="ChEBI" id="CHEBI:61717"/>
    </ligand>
</feature>
<dbReference type="SUPFAM" id="SSF50998">
    <property type="entry name" value="Quinoprotein alcohol dehydrogenase-like"/>
    <property type="match status" value="1"/>
</dbReference>
<protein>
    <submittedName>
        <fullName evidence="14">PQQ-dependent dehydrogenase, methanol/ethanol family</fullName>
        <ecNumber evidence="14">1.1.2.-</ecNumber>
    </submittedName>
</protein>
<dbReference type="Pfam" id="PF01011">
    <property type="entry name" value="PQQ"/>
    <property type="match status" value="2"/>
</dbReference>
<feature type="binding site" evidence="11">
    <location>
        <position position="261"/>
    </location>
    <ligand>
        <name>pyrroloquinoline quinone</name>
        <dbReference type="ChEBI" id="CHEBI:58442"/>
    </ligand>
</feature>
<organism evidence="14 15">
    <name type="scientific">Sphingorhabdus lacus</name>
    <dbReference type="NCBI Taxonomy" id="392610"/>
    <lineage>
        <taxon>Bacteria</taxon>
        <taxon>Pseudomonadati</taxon>
        <taxon>Pseudomonadota</taxon>
        <taxon>Alphaproteobacteria</taxon>
        <taxon>Sphingomonadales</taxon>
        <taxon>Sphingomonadaceae</taxon>
        <taxon>Sphingorhabdus</taxon>
    </lineage>
</organism>
<comment type="similarity">
    <text evidence="1">Belongs to the bacterial PQQ dehydrogenase family.</text>
</comment>
<keyword evidence="3 12" id="KW-0479">Metal-binding</keyword>
<evidence type="ECO:0000256" key="8">
    <source>
        <dbReference type="ARBA" id="ARBA00023004"/>
    </source>
</evidence>
<evidence type="ECO:0000313" key="15">
    <source>
        <dbReference type="Proteomes" id="UP000428803"/>
    </source>
</evidence>
<comment type="cofactor">
    <cofactor evidence="11">
        <name>pyrroloquinoline quinone</name>
        <dbReference type="ChEBI" id="CHEBI:58442"/>
    </cofactor>
    <text evidence="11">Binds 1 PQQ group per subunit.</text>
</comment>
<dbReference type="EC" id="1.1.2.-" evidence="14"/>
<evidence type="ECO:0000256" key="1">
    <source>
        <dbReference type="ARBA" id="ARBA00008156"/>
    </source>
</evidence>
<dbReference type="PANTHER" id="PTHR32303">
    <property type="entry name" value="QUINOPROTEIN ALCOHOL DEHYDROGENASE (CYTOCHROME C)"/>
    <property type="match status" value="1"/>
</dbReference>
<feature type="binding site" description="axial binding residue" evidence="12">
    <location>
        <position position="662"/>
    </location>
    <ligand>
        <name>heme c</name>
        <dbReference type="ChEBI" id="CHEBI:61717"/>
    </ligand>
    <ligandPart>
        <name>Fe</name>
        <dbReference type="ChEBI" id="CHEBI:18248"/>
    </ligandPart>
</feature>
<comment type="cofactor">
    <cofactor evidence="11">
        <name>heme c</name>
        <dbReference type="ChEBI" id="CHEBI:61717"/>
    </cofactor>
    <text evidence="11">Binds 1 heme c group per subunit.</text>
</comment>
<dbReference type="CDD" id="cd10279">
    <property type="entry name" value="PQQ_ADH_II"/>
    <property type="match status" value="1"/>
</dbReference>
<dbReference type="InterPro" id="IPR002372">
    <property type="entry name" value="PQQ_rpt_dom"/>
</dbReference>
<feature type="binding site" evidence="11">
    <location>
        <begin position="413"/>
        <end position="414"/>
    </location>
    <ligand>
        <name>pyrroloquinoline quinone</name>
        <dbReference type="ChEBI" id="CHEBI:58442"/>
    </ligand>
</feature>
<dbReference type="GO" id="GO:0009055">
    <property type="term" value="F:electron transfer activity"/>
    <property type="evidence" value="ECO:0007669"/>
    <property type="project" value="InterPro"/>
</dbReference>
<dbReference type="NCBIfam" id="TIGR03075">
    <property type="entry name" value="PQQ_enz_alc_DH"/>
    <property type="match status" value="1"/>
</dbReference>
<dbReference type="KEGG" id="slaa:EUU25_00640"/>
<evidence type="ECO:0000256" key="4">
    <source>
        <dbReference type="ARBA" id="ARBA00022729"/>
    </source>
</evidence>
<dbReference type="PROSITE" id="PS51007">
    <property type="entry name" value="CYTC"/>
    <property type="match status" value="1"/>
</dbReference>
<evidence type="ECO:0000256" key="7">
    <source>
        <dbReference type="ARBA" id="ARBA00023002"/>
    </source>
</evidence>
<dbReference type="InterPro" id="IPR036909">
    <property type="entry name" value="Cyt_c-like_dom_sf"/>
</dbReference>
<dbReference type="EMBL" id="CP035733">
    <property type="protein sequence ID" value="QGY79255.1"/>
    <property type="molecule type" value="Genomic_DNA"/>
</dbReference>
<dbReference type="GO" id="GO:0016614">
    <property type="term" value="F:oxidoreductase activity, acting on CH-OH group of donors"/>
    <property type="evidence" value="ECO:0007669"/>
    <property type="project" value="InterPro"/>
</dbReference>
<dbReference type="GO" id="GO:0020037">
    <property type="term" value="F:heme binding"/>
    <property type="evidence" value="ECO:0007669"/>
    <property type="project" value="InterPro"/>
</dbReference>
<dbReference type="OrthoDB" id="9794322at2"/>
<evidence type="ECO:0000256" key="6">
    <source>
        <dbReference type="ARBA" id="ARBA00022891"/>
    </source>
</evidence>
<keyword evidence="7 14" id="KW-0560">Oxidoreductase</keyword>
<keyword evidence="5 12" id="KW-0106">Calcium</keyword>
<dbReference type="AlphaFoldDB" id="A0A6I6L1H3"/>
<keyword evidence="9" id="KW-1015">Disulfide bond</keyword>
<evidence type="ECO:0000313" key="14">
    <source>
        <dbReference type="EMBL" id="QGY79255.1"/>
    </source>
</evidence>
<feature type="binding site" evidence="11">
    <location>
        <position position="143"/>
    </location>
    <ligand>
        <name>pyrroloquinoline quinone</name>
        <dbReference type="ChEBI" id="CHEBI:58442"/>
    </ligand>
</feature>
<feature type="binding site" description="axial binding residue" evidence="12">
    <location>
        <position position="622"/>
    </location>
    <ligand>
        <name>heme c</name>
        <dbReference type="ChEBI" id="CHEBI:61717"/>
    </ligand>
    <ligandPart>
        <name>Fe</name>
        <dbReference type="ChEBI" id="CHEBI:18248"/>
    </ligandPart>
</feature>
<evidence type="ECO:0000256" key="12">
    <source>
        <dbReference type="PIRSR" id="PIRSR617512-3"/>
    </source>
</evidence>
<feature type="domain" description="Cytochrome c" evidence="13">
    <location>
        <begin position="604"/>
        <end position="684"/>
    </location>
</feature>
<keyword evidence="6 11" id="KW-0634">PQQ</keyword>
<evidence type="ECO:0000256" key="9">
    <source>
        <dbReference type="ARBA" id="ARBA00023157"/>
    </source>
</evidence>
<proteinExistence type="inferred from homology"/>
<feature type="binding site" evidence="12">
    <location>
        <position position="326"/>
    </location>
    <ligand>
        <name>Ca(2+)</name>
        <dbReference type="ChEBI" id="CHEBI:29108"/>
    </ligand>
</feature>
<evidence type="ECO:0000256" key="3">
    <source>
        <dbReference type="ARBA" id="ARBA00022723"/>
    </source>
</evidence>
<evidence type="ECO:0000256" key="10">
    <source>
        <dbReference type="PIRSR" id="PIRSR617512-1"/>
    </source>
</evidence>
<gene>
    <name evidence="14" type="ORF">EUU25_00640</name>
</gene>
<keyword evidence="4" id="KW-0732">Signal</keyword>
<dbReference type="RefSeq" id="WP_158897554.1">
    <property type="nucleotide sequence ID" value="NZ_CP035733.1"/>
</dbReference>
<keyword evidence="8 12" id="KW-0408">Iron</keyword>
<dbReference type="InterPro" id="IPR017512">
    <property type="entry name" value="PQQ_MeOH/EtOH_DH"/>
</dbReference>
<dbReference type="SUPFAM" id="SSF46626">
    <property type="entry name" value="Cytochrome c"/>
    <property type="match status" value="1"/>
</dbReference>
<dbReference type="GO" id="GO:0016020">
    <property type="term" value="C:membrane"/>
    <property type="evidence" value="ECO:0007669"/>
    <property type="project" value="InterPro"/>
</dbReference>
<keyword evidence="2 11" id="KW-0349">Heme</keyword>
<evidence type="ECO:0000256" key="5">
    <source>
        <dbReference type="ARBA" id="ARBA00022837"/>
    </source>
</evidence>
<feature type="active site" description="Proton acceptor" evidence="10">
    <location>
        <position position="326"/>
    </location>
</feature>
<comment type="cofactor">
    <cofactor evidence="12">
        <name>Ca(2+)</name>
        <dbReference type="ChEBI" id="CHEBI:29108"/>
    </cofactor>
    <text evidence="12">Binds 1 Ca(2+) ion per subunit.</text>
</comment>
<dbReference type="InterPro" id="IPR011047">
    <property type="entry name" value="Quinoprotein_ADH-like_sf"/>
</dbReference>
<dbReference type="InterPro" id="IPR018391">
    <property type="entry name" value="PQQ_b-propeller_rpt"/>
</dbReference>
<dbReference type="Gene3D" id="2.140.10.10">
    <property type="entry name" value="Quinoprotein alcohol dehydrogenase-like superfamily"/>
    <property type="match status" value="1"/>
</dbReference>
<evidence type="ECO:0000259" key="13">
    <source>
        <dbReference type="PROSITE" id="PS51007"/>
    </source>
</evidence>
<dbReference type="InterPro" id="IPR009056">
    <property type="entry name" value="Cyt_c-like_dom"/>
</dbReference>
<dbReference type="SMART" id="SM00564">
    <property type="entry name" value="PQQ"/>
    <property type="match status" value="5"/>
</dbReference>
<feature type="binding site" evidence="12">
    <location>
        <position position="281"/>
    </location>
    <ligand>
        <name>Ca(2+)</name>
        <dbReference type="ChEBI" id="CHEBI:29108"/>
    </ligand>
</feature>
<dbReference type="GO" id="GO:0005509">
    <property type="term" value="F:calcium ion binding"/>
    <property type="evidence" value="ECO:0007669"/>
    <property type="project" value="InterPro"/>
</dbReference>
<sequence>MGMEKKFAVGTFAIGAALLVSAIGAMQYHRTNQGAEITFSALLGNGDNWPSGGRDYSEQHFSPLTQINVDTISKLGLAWSLDLEGENSLAATPLAIDGVLYFSGSTATVYAVDALSGKILWKFDPESGRMDPERMRYTLPVNRGVSFANGKVFVGTLDGRLIALDAKTGRVNWDVLTIDKSSKRAITGAPRAYGNKVLIGNGGGDFGERGYITAYDTETGKQLWRFFVTPGSPEENAGDPVMEMAAKTWTGEYWKTGTGGTIWNAFTYDPELDRVYLGTGNSGPYNPAVRSPGGGDNLFLVSIVAVDAKTGKYIWHYQMNPREAWDYKATANIQLAELEIEGKRRKILMQAPTNGFFYVLDRETGKLLSAEKIGKVTWAERIDLNTGRPVEAPNIRYENGPVTVYPGPWGAHNWQPMSYNPVTGLVYIPYMQVGTRFWTDKDAPLGGLMIEPVIDGEGDGKGKLLAWDPVAQKARWSVDYDSMWNGGMLSTGGNLVFQGINDGTFNAFDAANGKKLWSFDAKLGIIAAPISYSVKGTQYVSILVGFGGATQMQSSFMKGGWKYNAQPRRLLTFKLGGAAKLPATAPRDTAVYALDDSKLAIDAAAAKRGEGLYGARTCMSCHGIGLKSMGSPGPDLRESGIALDRKAFTEFLRSGAMASKGMPAFPEITDRDAGDIYMYIRSGARDAVNRHESKDTKGAGKF</sequence>
<keyword evidence="15" id="KW-1185">Reference proteome</keyword>
<accession>A0A6I6L1H3</accession>
<dbReference type="Gene3D" id="1.10.760.10">
    <property type="entry name" value="Cytochrome c-like domain"/>
    <property type="match status" value="1"/>
</dbReference>
<evidence type="ECO:0000256" key="2">
    <source>
        <dbReference type="ARBA" id="ARBA00022617"/>
    </source>
</evidence>